<dbReference type="PROSITE" id="PS00198">
    <property type="entry name" value="4FE4S_FER_1"/>
    <property type="match status" value="1"/>
</dbReference>
<dbReference type="Pfam" id="PF22117">
    <property type="entry name" value="Fer4_Nqo3"/>
    <property type="match status" value="1"/>
</dbReference>
<dbReference type="GO" id="GO:0022904">
    <property type="term" value="P:respiratory electron transport chain"/>
    <property type="evidence" value="ECO:0007669"/>
    <property type="project" value="TreeGrafter"/>
</dbReference>
<dbReference type="InterPro" id="IPR017900">
    <property type="entry name" value="4Fe4S_Fe_S_CS"/>
</dbReference>
<dbReference type="SUPFAM" id="SSF53706">
    <property type="entry name" value="Formate dehydrogenase/DMSO reductase, domains 1-3"/>
    <property type="match status" value="1"/>
</dbReference>
<keyword evidence="6" id="KW-0560">Oxidoreductase</keyword>
<accession>A0A523YN95</accession>
<dbReference type="Gene3D" id="2.20.25.90">
    <property type="entry name" value="ADC-like domains"/>
    <property type="match status" value="1"/>
</dbReference>
<evidence type="ECO:0000259" key="10">
    <source>
        <dbReference type="PROSITE" id="PS51379"/>
    </source>
</evidence>
<dbReference type="InterPro" id="IPR050123">
    <property type="entry name" value="Prok_molybdopt-oxidoreductase"/>
</dbReference>
<dbReference type="EMBL" id="SOIJ01000159">
    <property type="protein sequence ID" value="TET92952.1"/>
    <property type="molecule type" value="Genomic_DNA"/>
</dbReference>
<organism evidence="13 14">
    <name type="scientific">Aerophobetes bacterium</name>
    <dbReference type="NCBI Taxonomy" id="2030807"/>
    <lineage>
        <taxon>Bacteria</taxon>
        <taxon>Candidatus Aerophobota</taxon>
    </lineage>
</organism>
<dbReference type="PROSITE" id="PS51839">
    <property type="entry name" value="4FE4S_HC3"/>
    <property type="match status" value="1"/>
</dbReference>
<evidence type="ECO:0000259" key="12">
    <source>
        <dbReference type="PROSITE" id="PS51839"/>
    </source>
</evidence>
<dbReference type="Pfam" id="PF04879">
    <property type="entry name" value="Molybdop_Fe4S4"/>
    <property type="match status" value="1"/>
</dbReference>
<dbReference type="InterPro" id="IPR006656">
    <property type="entry name" value="Mopterin_OxRdtase"/>
</dbReference>
<dbReference type="GO" id="GO:0015942">
    <property type="term" value="P:formate metabolic process"/>
    <property type="evidence" value="ECO:0007669"/>
    <property type="project" value="InterPro"/>
</dbReference>
<dbReference type="SUPFAM" id="SSF54862">
    <property type="entry name" value="4Fe-4S ferredoxins"/>
    <property type="match status" value="1"/>
</dbReference>
<feature type="non-terminal residue" evidence="13">
    <location>
        <position position="841"/>
    </location>
</feature>
<dbReference type="InterPro" id="IPR036010">
    <property type="entry name" value="2Fe-2S_ferredoxin-like_sf"/>
</dbReference>
<dbReference type="InterPro" id="IPR006655">
    <property type="entry name" value="Mopterin_OxRdtase_prok_CS"/>
</dbReference>
<dbReference type="Gene3D" id="3.10.20.740">
    <property type="match status" value="1"/>
</dbReference>
<dbReference type="CDD" id="cd00207">
    <property type="entry name" value="fer2"/>
    <property type="match status" value="1"/>
</dbReference>
<evidence type="ECO:0000313" key="13">
    <source>
        <dbReference type="EMBL" id="TET92952.1"/>
    </source>
</evidence>
<dbReference type="PANTHER" id="PTHR43105">
    <property type="entry name" value="RESPIRATORY NITRATE REDUCTASE"/>
    <property type="match status" value="1"/>
</dbReference>
<dbReference type="InterPro" id="IPR017896">
    <property type="entry name" value="4Fe4S_Fe-S-bd"/>
</dbReference>
<dbReference type="InterPro" id="IPR006478">
    <property type="entry name" value="Formate_DH_asu"/>
</dbReference>
<evidence type="ECO:0000259" key="9">
    <source>
        <dbReference type="PROSITE" id="PS51085"/>
    </source>
</evidence>
<dbReference type="GO" id="GO:0051537">
    <property type="term" value="F:2 iron, 2 sulfur cluster binding"/>
    <property type="evidence" value="ECO:0007669"/>
    <property type="project" value="UniProtKB-KW"/>
</dbReference>
<dbReference type="InterPro" id="IPR009010">
    <property type="entry name" value="Asp_de-COase-like_dom_sf"/>
</dbReference>
<feature type="domain" description="4Fe-4S Mo/W bis-MGD-type" evidence="11">
    <location>
        <begin position="218"/>
        <end position="274"/>
    </location>
</feature>
<dbReference type="GO" id="GO:0043546">
    <property type="term" value="F:molybdopterin cofactor binding"/>
    <property type="evidence" value="ECO:0007669"/>
    <property type="project" value="InterPro"/>
</dbReference>
<name>A0A523YN95_UNCAE</name>
<dbReference type="PROSITE" id="PS51379">
    <property type="entry name" value="4FE4S_FER_2"/>
    <property type="match status" value="2"/>
</dbReference>
<evidence type="ECO:0000256" key="7">
    <source>
        <dbReference type="ARBA" id="ARBA00023004"/>
    </source>
</evidence>
<dbReference type="PROSITE" id="PS51085">
    <property type="entry name" value="2FE2S_FER_2"/>
    <property type="match status" value="1"/>
</dbReference>
<feature type="domain" description="4Fe-4S His(Cys)3-ligated-type" evidence="12">
    <location>
        <begin position="78"/>
        <end position="117"/>
    </location>
</feature>
<dbReference type="PROSITE" id="PS51669">
    <property type="entry name" value="4FE4S_MOW_BIS_MGD"/>
    <property type="match status" value="1"/>
</dbReference>
<dbReference type="InterPro" id="IPR054351">
    <property type="entry name" value="NADH_UbQ_OxRdtase_ferredoxin"/>
</dbReference>
<dbReference type="NCBIfam" id="TIGR01591">
    <property type="entry name" value="Fdh-alpha"/>
    <property type="match status" value="1"/>
</dbReference>
<dbReference type="Proteomes" id="UP000316925">
    <property type="component" value="Unassembled WGS sequence"/>
</dbReference>
<keyword evidence="5" id="KW-0677">Repeat</keyword>
<dbReference type="SUPFAM" id="SSF50692">
    <property type="entry name" value="ADC-like"/>
    <property type="match status" value="1"/>
</dbReference>
<feature type="domain" description="4Fe-4S ferredoxin-type" evidence="10">
    <location>
        <begin position="137"/>
        <end position="167"/>
    </location>
</feature>
<feature type="domain" description="2Fe-2S ferredoxin-type" evidence="9">
    <location>
        <begin position="1"/>
        <end position="78"/>
    </location>
</feature>
<evidence type="ECO:0000256" key="2">
    <source>
        <dbReference type="ARBA" id="ARBA00022485"/>
    </source>
</evidence>
<dbReference type="SMART" id="SM00929">
    <property type="entry name" value="NADH-G_4Fe-4S_3"/>
    <property type="match status" value="1"/>
</dbReference>
<reference evidence="13 14" key="1">
    <citation type="submission" date="2019-03" db="EMBL/GenBank/DDBJ databases">
        <title>Metabolic potential of uncultured bacteria and archaea associated with petroleum seepage in deep-sea sediments.</title>
        <authorList>
            <person name="Dong X."/>
            <person name="Hubert C."/>
        </authorList>
    </citation>
    <scope>NUCLEOTIDE SEQUENCE [LARGE SCALE GENOMIC DNA]</scope>
    <source>
        <strain evidence="13">E29_bin28</strain>
    </source>
</reference>
<keyword evidence="8" id="KW-0411">Iron-sulfur</keyword>
<comment type="similarity">
    <text evidence="1">In the C-terminal section; belongs to the prokaryotic molybdopterin-containing oxidoreductase family.</text>
</comment>
<dbReference type="GO" id="GO:0046872">
    <property type="term" value="F:metal ion binding"/>
    <property type="evidence" value="ECO:0007669"/>
    <property type="project" value="UniProtKB-KW"/>
</dbReference>
<dbReference type="FunFam" id="3.30.70.20:FF:000035">
    <property type="entry name" value="Iron hydrogenase 1"/>
    <property type="match status" value="1"/>
</dbReference>
<evidence type="ECO:0000256" key="5">
    <source>
        <dbReference type="ARBA" id="ARBA00022737"/>
    </source>
</evidence>
<dbReference type="GO" id="GO:0003954">
    <property type="term" value="F:NADH dehydrogenase activity"/>
    <property type="evidence" value="ECO:0007669"/>
    <property type="project" value="TreeGrafter"/>
</dbReference>
<keyword evidence="3" id="KW-0001">2Fe-2S</keyword>
<dbReference type="Gene3D" id="3.40.50.740">
    <property type="match status" value="1"/>
</dbReference>
<keyword evidence="4" id="KW-0479">Metal-binding</keyword>
<dbReference type="FunFam" id="3.40.228.10:FF:000002">
    <property type="entry name" value="Formate dehydrogenase subunit alpha"/>
    <property type="match status" value="1"/>
</dbReference>
<comment type="caution">
    <text evidence="13">The sequence shown here is derived from an EMBL/GenBank/DDBJ whole genome shotgun (WGS) entry which is preliminary data.</text>
</comment>
<dbReference type="PANTHER" id="PTHR43105:SF14">
    <property type="entry name" value="FORMATE DEHYDROGENASE H"/>
    <property type="match status" value="1"/>
</dbReference>
<evidence type="ECO:0000259" key="11">
    <source>
        <dbReference type="PROSITE" id="PS51669"/>
    </source>
</evidence>
<dbReference type="AlphaFoldDB" id="A0A523YN95"/>
<dbReference type="GO" id="GO:0016020">
    <property type="term" value="C:membrane"/>
    <property type="evidence" value="ECO:0007669"/>
    <property type="project" value="TreeGrafter"/>
</dbReference>
<keyword evidence="2" id="KW-0004">4Fe-4S</keyword>
<dbReference type="SUPFAM" id="SSF54292">
    <property type="entry name" value="2Fe-2S ferredoxin-like"/>
    <property type="match status" value="1"/>
</dbReference>
<dbReference type="Gene3D" id="3.30.70.20">
    <property type="match status" value="1"/>
</dbReference>
<keyword evidence="7" id="KW-0408">Iron</keyword>
<dbReference type="InterPro" id="IPR006963">
    <property type="entry name" value="Mopterin_OxRdtase_4Fe-4S_dom"/>
</dbReference>
<dbReference type="Pfam" id="PF00384">
    <property type="entry name" value="Molybdopterin"/>
    <property type="match status" value="1"/>
</dbReference>
<dbReference type="Pfam" id="PF01568">
    <property type="entry name" value="Molydop_binding"/>
    <property type="match status" value="1"/>
</dbReference>
<dbReference type="Pfam" id="PF10588">
    <property type="entry name" value="NADH-G_4Fe-4S_3"/>
    <property type="match status" value="1"/>
</dbReference>
<dbReference type="PROSITE" id="PS00490">
    <property type="entry name" value="MOLYBDOPTERIN_PROK_2"/>
    <property type="match status" value="1"/>
</dbReference>
<proteinExistence type="inferred from homology"/>
<protein>
    <submittedName>
        <fullName evidence="13">Formate dehydrogenase subunit alpha</fullName>
    </submittedName>
</protein>
<dbReference type="GO" id="GO:0051539">
    <property type="term" value="F:4 iron, 4 sulfur cluster binding"/>
    <property type="evidence" value="ECO:0007669"/>
    <property type="project" value="UniProtKB-KW"/>
</dbReference>
<dbReference type="InterPro" id="IPR006657">
    <property type="entry name" value="MoPterin_dinucl-bd_dom"/>
</dbReference>
<evidence type="ECO:0000256" key="3">
    <source>
        <dbReference type="ARBA" id="ARBA00022714"/>
    </source>
</evidence>
<dbReference type="InterPro" id="IPR019574">
    <property type="entry name" value="NADH_UbQ_OxRdtase_Gsu_4Fe4S-bd"/>
</dbReference>
<dbReference type="SMART" id="SM00926">
    <property type="entry name" value="Molybdop_Fe4S4"/>
    <property type="match status" value="1"/>
</dbReference>
<dbReference type="GO" id="GO:0008863">
    <property type="term" value="F:formate dehydrogenase (NAD+) activity"/>
    <property type="evidence" value="ECO:0007669"/>
    <property type="project" value="InterPro"/>
</dbReference>
<dbReference type="Gene3D" id="2.40.40.20">
    <property type="match status" value="1"/>
</dbReference>
<dbReference type="CDD" id="cd02753">
    <property type="entry name" value="MopB_Formate-Dh-H"/>
    <property type="match status" value="1"/>
</dbReference>
<feature type="domain" description="4Fe-4S ferredoxin-type" evidence="10">
    <location>
        <begin position="180"/>
        <end position="209"/>
    </location>
</feature>
<dbReference type="Pfam" id="PF13510">
    <property type="entry name" value="Fer2_4"/>
    <property type="match status" value="1"/>
</dbReference>
<evidence type="ECO:0000256" key="1">
    <source>
        <dbReference type="ARBA" id="ARBA00007023"/>
    </source>
</evidence>
<evidence type="ECO:0000313" key="14">
    <source>
        <dbReference type="Proteomes" id="UP000316925"/>
    </source>
</evidence>
<dbReference type="FunFam" id="3.10.20.740:FF:000005">
    <property type="entry name" value="NADH:ubiquinone oxidoreductase subunit"/>
    <property type="match status" value="1"/>
</dbReference>
<sequence length="841" mass="93411">MIKLTIDGKKLAVEEGTTILQAAQMVGIEIPHLCYDERLTAISACRLCVVEVEGLENLVSACSYPVSESLIVKTNTERVQKARKLVLELILSDHPLDCLTCEKSGGCELEKYAYELGVSSSRFKGEKSHYPIDASNPFIERDNDKCILCGRCVTVCDEVQMSSVLDYTQRGFKTKISTGFDKPLTESPCVFCGQCIAVCPVGALTEKERKFKGREWELRKVSTVCPYCGCGCRIVLNIKEGEVVKVTSKPESVVNQGWLCSKGKFGFQFIHSSDRLTFPLIKKDGEFKHVSWDEALELVANKFKEIKERYGADSVAGLSSAKCTNEENYLFQKFMRAVIGTNNVDHCARLCHASTVAGLARAFGSGAMTNSIEEFRHAHCILVTGSNTSETHPIIALQIKAAVRRNGARLIVADPRKIEMTEFAWLWLRHRPGTDVALFNGMMNVIVSEGLYDKKFIEKRTEGFEKLKTVVERYTPDYVEGITGVPANEIISAARGYAGAGSASIVYAMGITQHTTGTDNVLALANLAMLTGNVGKEGSGVNPLRGQNNVQGACDLGALPNVFPGYQPVEDKEIREKFERAWGVDLPEKNGLTVVEMVHAIEEGKIKAMYIMGENSALSDPNANRTRQALKKLDFLVVQDIFPTETTEYADLVLPAACFAEKEGTFTNTERRVQKLNKALDPPGEAKADWKIISDLAAKFGYKMQYNSPKDVMNEIASLTPIYGGIKYERLNEEGLQWPCPDEKHPGTRFLHKDKFSRGLGKFHSTPYREPIELPDEEYPFILSTGRVLFHWHTGTMTRRVRGLEELYPEGLVEINPLDAERIGLVTDELVEVSSRRGKVV</sequence>
<dbReference type="InterPro" id="IPR001041">
    <property type="entry name" value="2Fe-2S_ferredoxin-type"/>
</dbReference>
<evidence type="ECO:0000256" key="6">
    <source>
        <dbReference type="ARBA" id="ARBA00023002"/>
    </source>
</evidence>
<evidence type="ECO:0000256" key="4">
    <source>
        <dbReference type="ARBA" id="ARBA00022723"/>
    </source>
</evidence>
<dbReference type="Gene3D" id="3.40.228.10">
    <property type="entry name" value="Dimethylsulfoxide Reductase, domain 2"/>
    <property type="match status" value="1"/>
</dbReference>
<dbReference type="InterPro" id="IPR041924">
    <property type="entry name" value="Formate_Dh-H_N"/>
</dbReference>
<gene>
    <name evidence="13" type="ORF">E3J33_02820</name>
</gene>
<evidence type="ECO:0000256" key="8">
    <source>
        <dbReference type="ARBA" id="ARBA00023014"/>
    </source>
</evidence>